<comment type="caution">
    <text evidence="3">The sequence shown here is derived from an EMBL/GenBank/DDBJ whole genome shotgun (WGS) entry which is preliminary data.</text>
</comment>
<dbReference type="EMBL" id="BMFK01000003">
    <property type="protein sequence ID" value="GGE79499.1"/>
    <property type="molecule type" value="Genomic_DNA"/>
</dbReference>
<dbReference type="NCBIfam" id="TIGR03064">
    <property type="entry name" value="sortase_srtB"/>
    <property type="match status" value="1"/>
</dbReference>
<evidence type="ECO:0000313" key="3">
    <source>
        <dbReference type="EMBL" id="GGE79499.1"/>
    </source>
</evidence>
<reference evidence="3" key="1">
    <citation type="journal article" date="2014" name="Int. J. Syst. Evol. Microbiol.">
        <title>Complete genome sequence of Corynebacterium casei LMG S-19264T (=DSM 44701T), isolated from a smear-ripened cheese.</title>
        <authorList>
            <consortium name="US DOE Joint Genome Institute (JGI-PGF)"/>
            <person name="Walter F."/>
            <person name="Albersmeier A."/>
            <person name="Kalinowski J."/>
            <person name="Ruckert C."/>
        </authorList>
    </citation>
    <scope>NUCLEOTIDE SEQUENCE</scope>
    <source>
        <strain evidence="3">CGMCC 1.12698</strain>
    </source>
</reference>
<evidence type="ECO:0000256" key="2">
    <source>
        <dbReference type="PIRSR" id="PIRSR605754-1"/>
    </source>
</evidence>
<dbReference type="CDD" id="cd05826">
    <property type="entry name" value="Sortase_B"/>
    <property type="match status" value="1"/>
</dbReference>
<reference evidence="3" key="2">
    <citation type="submission" date="2020-09" db="EMBL/GenBank/DDBJ databases">
        <authorList>
            <person name="Sun Q."/>
            <person name="Zhou Y."/>
        </authorList>
    </citation>
    <scope>NUCLEOTIDE SEQUENCE</scope>
    <source>
        <strain evidence="3">CGMCC 1.12698</strain>
    </source>
</reference>
<dbReference type="InterPro" id="IPR005754">
    <property type="entry name" value="Sortase"/>
</dbReference>
<dbReference type="GO" id="GO:0016787">
    <property type="term" value="F:hydrolase activity"/>
    <property type="evidence" value="ECO:0007669"/>
    <property type="project" value="UniProtKB-KW"/>
</dbReference>
<dbReference type="InterPro" id="IPR023365">
    <property type="entry name" value="Sortase_dom-sf"/>
</dbReference>
<feature type="active site" description="Proton donor/acceptor" evidence="2">
    <location>
        <position position="109"/>
    </location>
</feature>
<gene>
    <name evidence="3" type="ORF">GCM10007140_31370</name>
</gene>
<dbReference type="AlphaFoldDB" id="A0A917AXG1"/>
<name>A0A917AXG1_9BACI</name>
<dbReference type="Gene3D" id="2.40.260.10">
    <property type="entry name" value="Sortase"/>
    <property type="match status" value="1"/>
</dbReference>
<accession>A0A917AXG1</accession>
<proteinExistence type="predicted"/>
<keyword evidence="4" id="KW-1185">Reference proteome</keyword>
<dbReference type="SUPFAM" id="SSF63817">
    <property type="entry name" value="Sortase"/>
    <property type="match status" value="1"/>
</dbReference>
<dbReference type="Pfam" id="PF04203">
    <property type="entry name" value="Sortase"/>
    <property type="match status" value="1"/>
</dbReference>
<dbReference type="Proteomes" id="UP000605259">
    <property type="component" value="Unassembled WGS sequence"/>
</dbReference>
<feature type="active site" description="Acyl-thioester intermediate" evidence="2">
    <location>
        <position position="200"/>
    </location>
</feature>
<evidence type="ECO:0000256" key="1">
    <source>
        <dbReference type="ARBA" id="ARBA00022801"/>
    </source>
</evidence>
<sequence>MGIIYSVSSILVNMKYYHESAKVYEGIREVYTKQQYDSNSKLLENINQDYIGWLSIGDTEIDYPVVQSVDNNFYLSHNFYKNKDFAGAIFMDYRNIMDDLDKNVILYGHNMKDGSMFGSLKNYLDIDYYSLHKRIKLEFQDNDYEFEIFSVYTTTNTDWMNPHFSSQDQKNHLKQLENQSEVKTDVEVTEDDMILTLATCTVDDDERLIVHAKLMK</sequence>
<dbReference type="InterPro" id="IPR009835">
    <property type="entry name" value="SrtB"/>
</dbReference>
<evidence type="ECO:0000313" key="4">
    <source>
        <dbReference type="Proteomes" id="UP000605259"/>
    </source>
</evidence>
<protein>
    <submittedName>
        <fullName evidence="3">SrtB family sortase</fullName>
    </submittedName>
</protein>
<organism evidence="3 4">
    <name type="scientific">Priestia taiwanensis</name>
    <dbReference type="NCBI Taxonomy" id="1347902"/>
    <lineage>
        <taxon>Bacteria</taxon>
        <taxon>Bacillati</taxon>
        <taxon>Bacillota</taxon>
        <taxon>Bacilli</taxon>
        <taxon>Bacillales</taxon>
        <taxon>Bacillaceae</taxon>
        <taxon>Priestia</taxon>
    </lineage>
</organism>
<keyword evidence="1" id="KW-0378">Hydrolase</keyword>